<evidence type="ECO:0000313" key="6">
    <source>
        <dbReference type="EMBL" id="MDN6899583.1"/>
    </source>
</evidence>
<evidence type="ECO:0000313" key="7">
    <source>
        <dbReference type="Proteomes" id="UP001167919"/>
    </source>
</evidence>
<dbReference type="GO" id="GO:0009253">
    <property type="term" value="P:peptidoglycan catabolic process"/>
    <property type="evidence" value="ECO:0007669"/>
    <property type="project" value="InterPro"/>
</dbReference>
<comment type="similarity">
    <text evidence="1">Belongs to the glycosyl hydrolase 25 family.</text>
</comment>
<dbReference type="PANTHER" id="PTHR33734:SF22">
    <property type="entry name" value="MEMBRANE-BOUND LYTIC MUREIN TRANSGLYCOSYLASE D"/>
    <property type="match status" value="1"/>
</dbReference>
<dbReference type="CDD" id="cd00118">
    <property type="entry name" value="LysM"/>
    <property type="match status" value="2"/>
</dbReference>
<dbReference type="SUPFAM" id="SSF51445">
    <property type="entry name" value="(Trans)glycosidases"/>
    <property type="match status" value="1"/>
</dbReference>
<dbReference type="Pfam" id="PF01183">
    <property type="entry name" value="Glyco_hydro_25"/>
    <property type="match status" value="1"/>
</dbReference>
<feature type="signal peptide" evidence="4">
    <location>
        <begin position="1"/>
        <end position="24"/>
    </location>
</feature>
<dbReference type="SMART" id="SM00641">
    <property type="entry name" value="Glyco_25"/>
    <property type="match status" value="1"/>
</dbReference>
<gene>
    <name evidence="6" type="ORF">EVC35_00985</name>
</gene>
<keyword evidence="2" id="KW-0378">Hydrolase</keyword>
<dbReference type="SUPFAM" id="SSF54106">
    <property type="entry name" value="LysM domain"/>
    <property type="match status" value="2"/>
</dbReference>
<dbReference type="Pfam" id="PF01476">
    <property type="entry name" value="LysM"/>
    <property type="match status" value="2"/>
</dbReference>
<dbReference type="SMART" id="SM00257">
    <property type="entry name" value="LysM"/>
    <property type="match status" value="2"/>
</dbReference>
<dbReference type="RefSeq" id="WP_301710883.1">
    <property type="nucleotide sequence ID" value="NZ_SDWY01000001.1"/>
</dbReference>
<dbReference type="InterPro" id="IPR002053">
    <property type="entry name" value="Glyco_hydro_25"/>
</dbReference>
<dbReference type="AlphaFoldDB" id="A0AAJ1R7R7"/>
<dbReference type="GO" id="GO:0008932">
    <property type="term" value="F:lytic endotransglycosylase activity"/>
    <property type="evidence" value="ECO:0007669"/>
    <property type="project" value="TreeGrafter"/>
</dbReference>
<dbReference type="PANTHER" id="PTHR33734">
    <property type="entry name" value="LYSM DOMAIN-CONTAINING GPI-ANCHORED PROTEIN 2"/>
    <property type="match status" value="1"/>
</dbReference>
<evidence type="ECO:0000256" key="2">
    <source>
        <dbReference type="ARBA" id="ARBA00022801"/>
    </source>
</evidence>
<reference evidence="6" key="1">
    <citation type="submission" date="2019-01" db="EMBL/GenBank/DDBJ databases">
        <title>Oenococcus sicerae UCMA17102.</title>
        <authorList>
            <person name="Cousin F.J."/>
            <person name="Le Guellec R."/>
            <person name="Cretenet M."/>
        </authorList>
    </citation>
    <scope>NUCLEOTIDE SEQUENCE</scope>
    <source>
        <strain evidence="6">UCMA17102</strain>
    </source>
</reference>
<dbReference type="EMBL" id="SDWY01000001">
    <property type="protein sequence ID" value="MDN6899583.1"/>
    <property type="molecule type" value="Genomic_DNA"/>
</dbReference>
<protein>
    <submittedName>
        <fullName evidence="6">LysM peptidoglycan-binding domain-containing protein</fullName>
    </submittedName>
</protein>
<feature type="chain" id="PRO_5042553592" evidence="4">
    <location>
        <begin position="25"/>
        <end position="434"/>
    </location>
</feature>
<dbReference type="PROSITE" id="PS51782">
    <property type="entry name" value="LYSM"/>
    <property type="match status" value="2"/>
</dbReference>
<dbReference type="Gene3D" id="3.20.20.80">
    <property type="entry name" value="Glycosidases"/>
    <property type="match status" value="1"/>
</dbReference>
<dbReference type="InterPro" id="IPR017853">
    <property type="entry name" value="GH"/>
</dbReference>
<dbReference type="PROSITE" id="PS51904">
    <property type="entry name" value="GLYCOSYL_HYDROL_F25_2"/>
    <property type="match status" value="1"/>
</dbReference>
<evidence type="ECO:0000256" key="3">
    <source>
        <dbReference type="ARBA" id="ARBA00023295"/>
    </source>
</evidence>
<dbReference type="GO" id="GO:0003796">
    <property type="term" value="F:lysozyme activity"/>
    <property type="evidence" value="ECO:0007669"/>
    <property type="project" value="InterPro"/>
</dbReference>
<evidence type="ECO:0000256" key="1">
    <source>
        <dbReference type="ARBA" id="ARBA00010646"/>
    </source>
</evidence>
<dbReference type="InterPro" id="IPR018392">
    <property type="entry name" value="LysM"/>
</dbReference>
<feature type="domain" description="LysM" evidence="5">
    <location>
        <begin position="389"/>
        <end position="433"/>
    </location>
</feature>
<organism evidence="6 7">
    <name type="scientific">Oenococcus sicerae</name>
    <dbReference type="NCBI Taxonomy" id="2203724"/>
    <lineage>
        <taxon>Bacteria</taxon>
        <taxon>Bacillati</taxon>
        <taxon>Bacillota</taxon>
        <taxon>Bacilli</taxon>
        <taxon>Lactobacillales</taxon>
        <taxon>Lactobacillaceae</taxon>
        <taxon>Oenococcus</taxon>
    </lineage>
</organism>
<dbReference type="Proteomes" id="UP001167919">
    <property type="component" value="Unassembled WGS sequence"/>
</dbReference>
<evidence type="ECO:0000259" key="5">
    <source>
        <dbReference type="PROSITE" id="PS51782"/>
    </source>
</evidence>
<comment type="caution">
    <text evidence="6">The sequence shown here is derived from an EMBL/GenBank/DDBJ whole genome shotgun (WGS) entry which is preliminary data.</text>
</comment>
<dbReference type="Gene3D" id="3.10.350.10">
    <property type="entry name" value="LysM domain"/>
    <property type="match status" value="2"/>
</dbReference>
<evidence type="ECO:0000256" key="4">
    <source>
        <dbReference type="SAM" id="SignalP"/>
    </source>
</evidence>
<name>A0AAJ1R7R7_9LACO</name>
<dbReference type="GO" id="GO:0016998">
    <property type="term" value="P:cell wall macromolecule catabolic process"/>
    <property type="evidence" value="ECO:0007669"/>
    <property type="project" value="InterPro"/>
</dbReference>
<feature type="domain" description="LysM" evidence="5">
    <location>
        <begin position="334"/>
        <end position="378"/>
    </location>
</feature>
<proteinExistence type="inferred from homology"/>
<keyword evidence="4" id="KW-0732">Signal</keyword>
<dbReference type="InterPro" id="IPR036779">
    <property type="entry name" value="LysM_dom_sf"/>
</dbReference>
<dbReference type="InterPro" id="IPR018077">
    <property type="entry name" value="Glyco_hydro_fam25_subgr"/>
</dbReference>
<sequence length="434" mass="46547">MNKRNILGAVVAATLFLMPISAFARDQGVDTSWPQGNTIVKGQASDKFAIVGMGGYATYKGYYLQPTYNSQVASGIAQALRVHTYLWDGTGSDQNATRTMLNMYLPKVQTPKQSIVALDWEENASSNVEANTQNVLLGLRMIKDAGYTPVLYSGAYYLKTHLNVSEILNQFPNSIWVASYPTSSAVTSPLYQYFPSMNGINTWQFTSNYNGKNLDGNVDLTGITDNGYKGTTKAPTGGTAVKTQTSTPAVKAGQAANNTPKSSISVGYTVKVNFSATKWTNGAGIPSWVKGKSYTVQQVSGNNVLLAGILSWISKSNVEILQTASQTKTTTSSSTYVVRSGDTLSGIAARYGTTYLKLAAINSIKSPYWIYVGQRLTVSGSAPTVSSAQYYKVVSGNTLSGIAAKYGTTVAKLVSLNGLKNANYIYVGESLRIK</sequence>
<accession>A0AAJ1R7R7</accession>
<keyword evidence="3" id="KW-0326">Glycosidase</keyword>